<feature type="compositionally biased region" description="Polar residues" evidence="5">
    <location>
        <begin position="27"/>
        <end position="39"/>
    </location>
</feature>
<evidence type="ECO:0000313" key="6">
    <source>
        <dbReference type="EMBL" id="KIV77401.1"/>
    </source>
</evidence>
<dbReference type="SMART" id="SM01384">
    <property type="entry name" value="Ribosomal_L15e"/>
    <property type="match status" value="1"/>
</dbReference>
<dbReference type="Pfam" id="PF00827">
    <property type="entry name" value="Ribosomal_L15e"/>
    <property type="match status" value="1"/>
</dbReference>
<feature type="compositionally biased region" description="Basic residues" evidence="5">
    <location>
        <begin position="1"/>
        <end position="13"/>
    </location>
</feature>
<evidence type="ECO:0000256" key="1">
    <source>
        <dbReference type="ARBA" id="ARBA00006857"/>
    </source>
</evidence>
<protein>
    <recommendedName>
        <fullName evidence="4">Ribosomal protein L15</fullName>
    </recommendedName>
</protein>
<sequence>MSNTRRSRSHSSGKRVEFADLPILSSDEPSQPESSATSDTHARDLAIDTERMGKICQKLKEPDPWPSRFSRTIEERHEGIMNKLKKIRENKYTSTQANTCPQLTANSAADKQTFKDEFLPLIQEALEGIDGKDEINPANTAIHVDFLGAEGQPYCEGLVSLMKQSDALIRAFDELSARKPQQSRLREINTSFKKEKDVAVATVEAGRRVAEADVENLLADKFQEVRIPPDLDAEEQQRGRMLLSRGVNKPTPTRETIGWGNVARDAEKAMAKLCFAVVKMGALKYVEELHKKKQSDVLRFLLRVRCWELRQLNVIHRASRPSRPDKARRLGYKAKQGYVIYRVRVRRGGRKRPSRKGATYGKPTNQGINQLKYQRSLRSTAEERVGRRCANLRVLNSYWINQDSTYKYFEVILVDPQHKAIRKDARINWIVNPVHKHREARGLTATGKKSRGLGKGHKFNKTTAGRRKTWKRHNTLSLWRYRK</sequence>
<keyword evidence="2 4" id="KW-0689">Ribosomal protein</keyword>
<dbReference type="GO" id="GO:0022625">
    <property type="term" value="C:cytosolic large ribosomal subunit"/>
    <property type="evidence" value="ECO:0007669"/>
    <property type="project" value="TreeGrafter"/>
</dbReference>
<dbReference type="EMBL" id="KN846954">
    <property type="protein sequence ID" value="KIV77401.1"/>
    <property type="molecule type" value="Genomic_DNA"/>
</dbReference>
<dbReference type="Proteomes" id="UP000053599">
    <property type="component" value="Unassembled WGS sequence"/>
</dbReference>
<evidence type="ECO:0000256" key="2">
    <source>
        <dbReference type="ARBA" id="ARBA00022980"/>
    </source>
</evidence>
<dbReference type="GO" id="GO:0003735">
    <property type="term" value="F:structural constituent of ribosome"/>
    <property type="evidence" value="ECO:0007669"/>
    <property type="project" value="InterPro"/>
</dbReference>
<dbReference type="PROSITE" id="PS01194">
    <property type="entry name" value="RIBOSOMAL_L15E"/>
    <property type="match status" value="1"/>
</dbReference>
<dbReference type="InterPro" id="IPR020925">
    <property type="entry name" value="Ribosomal_eL15_CS"/>
</dbReference>
<organism evidence="6 7">
    <name type="scientific">Exophiala sideris</name>
    <dbReference type="NCBI Taxonomy" id="1016849"/>
    <lineage>
        <taxon>Eukaryota</taxon>
        <taxon>Fungi</taxon>
        <taxon>Dikarya</taxon>
        <taxon>Ascomycota</taxon>
        <taxon>Pezizomycotina</taxon>
        <taxon>Eurotiomycetes</taxon>
        <taxon>Chaetothyriomycetidae</taxon>
        <taxon>Chaetothyriales</taxon>
        <taxon>Herpotrichiellaceae</taxon>
        <taxon>Exophiala</taxon>
    </lineage>
</organism>
<dbReference type="AlphaFoldDB" id="A0A0D1WQN6"/>
<proteinExistence type="inferred from homology"/>
<dbReference type="GO" id="GO:0003723">
    <property type="term" value="F:RNA binding"/>
    <property type="evidence" value="ECO:0007669"/>
    <property type="project" value="TreeGrafter"/>
</dbReference>
<evidence type="ECO:0000313" key="7">
    <source>
        <dbReference type="Proteomes" id="UP000053599"/>
    </source>
</evidence>
<dbReference type="NCBIfam" id="NF003269">
    <property type="entry name" value="PRK04243.1"/>
    <property type="match status" value="1"/>
</dbReference>
<gene>
    <name evidence="6" type="ORF">PV11_09198</name>
</gene>
<feature type="region of interest" description="Disordered" evidence="5">
    <location>
        <begin position="446"/>
        <end position="466"/>
    </location>
</feature>
<dbReference type="GO" id="GO:0002181">
    <property type="term" value="P:cytoplasmic translation"/>
    <property type="evidence" value="ECO:0007669"/>
    <property type="project" value="TreeGrafter"/>
</dbReference>
<feature type="region of interest" description="Disordered" evidence="5">
    <location>
        <begin position="1"/>
        <end position="42"/>
    </location>
</feature>
<dbReference type="InterPro" id="IPR012678">
    <property type="entry name" value="Ribosomal_uL23/eL15/eS24_sf"/>
</dbReference>
<dbReference type="OrthoDB" id="10255148at2759"/>
<feature type="compositionally biased region" description="Basic residues" evidence="5">
    <location>
        <begin position="448"/>
        <end position="466"/>
    </location>
</feature>
<evidence type="ECO:0000256" key="5">
    <source>
        <dbReference type="SAM" id="MobiDB-lite"/>
    </source>
</evidence>
<evidence type="ECO:0000256" key="4">
    <source>
        <dbReference type="RuleBase" id="RU000663"/>
    </source>
</evidence>
<comment type="similarity">
    <text evidence="1 4">Belongs to the eukaryotic ribosomal protein eL15 family.</text>
</comment>
<dbReference type="InterPro" id="IPR024794">
    <property type="entry name" value="Rbsml_eL15_core_dom_sf"/>
</dbReference>
<dbReference type="PANTHER" id="PTHR11847">
    <property type="entry name" value="RIBOSOMAL PROTEIN L15"/>
    <property type="match status" value="1"/>
</dbReference>
<dbReference type="STRING" id="1016849.A0A0D1WQN6"/>
<dbReference type="FunFam" id="3.40.1120.10:FF:000001">
    <property type="entry name" value="Ribosomal protein L15"/>
    <property type="match status" value="1"/>
</dbReference>
<reference evidence="6 7" key="1">
    <citation type="submission" date="2015-01" db="EMBL/GenBank/DDBJ databases">
        <title>The Genome Sequence of Exophiala sideris CBS121828.</title>
        <authorList>
            <consortium name="The Broad Institute Genomics Platform"/>
            <person name="Cuomo C."/>
            <person name="de Hoog S."/>
            <person name="Gorbushina A."/>
            <person name="Stielow B."/>
            <person name="Teixiera M."/>
            <person name="Abouelleil A."/>
            <person name="Chapman S.B."/>
            <person name="Priest M."/>
            <person name="Young S.K."/>
            <person name="Wortman J."/>
            <person name="Nusbaum C."/>
            <person name="Birren B."/>
        </authorList>
    </citation>
    <scope>NUCLEOTIDE SEQUENCE [LARGE SCALE GENOMIC DNA]</scope>
    <source>
        <strain evidence="6 7">CBS 121828</strain>
    </source>
</reference>
<accession>A0A0D1WQN6</accession>
<dbReference type="PANTHER" id="PTHR11847:SF4">
    <property type="entry name" value="LARGE RIBOSOMAL SUBUNIT PROTEIN EL15"/>
    <property type="match status" value="1"/>
</dbReference>
<dbReference type="Gene3D" id="3.40.1120.10">
    <property type="entry name" value="Ribosomal protein l15e"/>
    <property type="match status" value="1"/>
</dbReference>
<evidence type="ECO:0000256" key="3">
    <source>
        <dbReference type="ARBA" id="ARBA00023274"/>
    </source>
</evidence>
<dbReference type="HOGENOM" id="CLU_036730_0_0_1"/>
<keyword evidence="3 4" id="KW-0687">Ribonucleoprotein</keyword>
<name>A0A0D1WQN6_9EURO</name>
<dbReference type="SUPFAM" id="SSF54189">
    <property type="entry name" value="Ribosomal proteins S24e, L23 and L15e"/>
    <property type="match status" value="1"/>
</dbReference>
<dbReference type="InterPro" id="IPR000439">
    <property type="entry name" value="Ribosomal_eL15"/>
</dbReference>